<evidence type="ECO:0000313" key="1">
    <source>
        <dbReference type="EMBL" id="PIQ88689.1"/>
    </source>
</evidence>
<comment type="caution">
    <text evidence="1">The sequence shown here is derived from an EMBL/GenBank/DDBJ whole genome shotgun (WGS) entry which is preliminary data.</text>
</comment>
<sequence length="95" mass="11141">MRQKKYFSQAKEKKFEEGLLRVDACFSRHSLPRKFQYEFASEDISSSFGRSGVWEERRLLNKVAVLLSKGLRPLASEPLEAFVERNSEFFAEEVF</sequence>
<accession>A0A2H0LW85</accession>
<dbReference type="AlphaFoldDB" id="A0A2H0LW85"/>
<reference evidence="1 2" key="1">
    <citation type="submission" date="2017-09" db="EMBL/GenBank/DDBJ databases">
        <title>Depth-based differentiation of microbial function through sediment-hosted aquifers and enrichment of novel symbionts in the deep terrestrial subsurface.</title>
        <authorList>
            <person name="Probst A.J."/>
            <person name="Ladd B."/>
            <person name="Jarett J.K."/>
            <person name="Geller-Mcgrath D.E."/>
            <person name="Sieber C.M."/>
            <person name="Emerson J.B."/>
            <person name="Anantharaman K."/>
            <person name="Thomas B.C."/>
            <person name="Malmstrom R."/>
            <person name="Stieglmeier M."/>
            <person name="Klingl A."/>
            <person name="Woyke T."/>
            <person name="Ryan C.M."/>
            <person name="Banfield J.F."/>
        </authorList>
    </citation>
    <scope>NUCLEOTIDE SEQUENCE [LARGE SCALE GENOMIC DNA]</scope>
    <source>
        <strain evidence="1">CG11_big_fil_rev_8_21_14_0_20_42_13</strain>
    </source>
</reference>
<name>A0A2H0LW85_9BACT</name>
<organism evidence="1 2">
    <name type="scientific">Candidatus Ghiorseimicrobium undicola</name>
    <dbReference type="NCBI Taxonomy" id="1974746"/>
    <lineage>
        <taxon>Bacteria</taxon>
        <taxon>Pseudomonadati</taxon>
        <taxon>Candidatus Omnitrophota</taxon>
        <taxon>Candidatus Ghiorseimicrobium</taxon>
    </lineage>
</organism>
<protein>
    <submittedName>
        <fullName evidence="1">Uncharacterized protein</fullName>
    </submittedName>
</protein>
<proteinExistence type="predicted"/>
<dbReference type="Proteomes" id="UP000229641">
    <property type="component" value="Unassembled WGS sequence"/>
</dbReference>
<evidence type="ECO:0000313" key="2">
    <source>
        <dbReference type="Proteomes" id="UP000229641"/>
    </source>
</evidence>
<dbReference type="EMBL" id="PCWA01000092">
    <property type="protein sequence ID" value="PIQ88689.1"/>
    <property type="molecule type" value="Genomic_DNA"/>
</dbReference>
<gene>
    <name evidence="1" type="ORF">COV72_07110</name>
</gene>